<dbReference type="AlphaFoldDB" id="A0AAN6T2V1"/>
<sequence>MTGTSTAFGSIFLSAQPFRVRRWWFYLAVVAFLHQLHPLAGLCLWLPYPMLPIVASCCQTKAIKSHGGWGRVRHTVCFCCMFRTGSPNEGTRQRTSPSFQVVSLANPGAFPGCRQQSAKIPSYPQVRLRQFRRMLADA</sequence>
<organism evidence="2 3">
    <name type="scientific">Parathielavia hyrcaniae</name>
    <dbReference type="NCBI Taxonomy" id="113614"/>
    <lineage>
        <taxon>Eukaryota</taxon>
        <taxon>Fungi</taxon>
        <taxon>Dikarya</taxon>
        <taxon>Ascomycota</taxon>
        <taxon>Pezizomycotina</taxon>
        <taxon>Sordariomycetes</taxon>
        <taxon>Sordariomycetidae</taxon>
        <taxon>Sordariales</taxon>
        <taxon>Chaetomiaceae</taxon>
        <taxon>Parathielavia</taxon>
    </lineage>
</organism>
<dbReference type="Proteomes" id="UP001305647">
    <property type="component" value="Unassembled WGS sequence"/>
</dbReference>
<gene>
    <name evidence="2" type="ORF">N658DRAFT_322554</name>
</gene>
<keyword evidence="3" id="KW-1185">Reference proteome</keyword>
<feature type="transmembrane region" description="Helical" evidence="1">
    <location>
        <begin position="23"/>
        <end position="48"/>
    </location>
</feature>
<evidence type="ECO:0000313" key="2">
    <source>
        <dbReference type="EMBL" id="KAK4102763.1"/>
    </source>
</evidence>
<keyword evidence="1" id="KW-0812">Transmembrane</keyword>
<evidence type="ECO:0000313" key="3">
    <source>
        <dbReference type="Proteomes" id="UP001305647"/>
    </source>
</evidence>
<keyword evidence="1" id="KW-1133">Transmembrane helix</keyword>
<name>A0AAN6T2V1_9PEZI</name>
<evidence type="ECO:0000256" key="1">
    <source>
        <dbReference type="SAM" id="Phobius"/>
    </source>
</evidence>
<protein>
    <submittedName>
        <fullName evidence="2">Uncharacterized protein</fullName>
    </submittedName>
</protein>
<dbReference type="EMBL" id="MU863630">
    <property type="protein sequence ID" value="KAK4102763.1"/>
    <property type="molecule type" value="Genomic_DNA"/>
</dbReference>
<reference evidence="2" key="1">
    <citation type="journal article" date="2023" name="Mol. Phylogenet. Evol.">
        <title>Genome-scale phylogeny and comparative genomics of the fungal order Sordariales.</title>
        <authorList>
            <person name="Hensen N."/>
            <person name="Bonometti L."/>
            <person name="Westerberg I."/>
            <person name="Brannstrom I.O."/>
            <person name="Guillou S."/>
            <person name="Cros-Aarteil S."/>
            <person name="Calhoun S."/>
            <person name="Haridas S."/>
            <person name="Kuo A."/>
            <person name="Mondo S."/>
            <person name="Pangilinan J."/>
            <person name="Riley R."/>
            <person name="LaButti K."/>
            <person name="Andreopoulos B."/>
            <person name="Lipzen A."/>
            <person name="Chen C."/>
            <person name="Yan M."/>
            <person name="Daum C."/>
            <person name="Ng V."/>
            <person name="Clum A."/>
            <person name="Steindorff A."/>
            <person name="Ohm R.A."/>
            <person name="Martin F."/>
            <person name="Silar P."/>
            <person name="Natvig D.O."/>
            <person name="Lalanne C."/>
            <person name="Gautier V."/>
            <person name="Ament-Velasquez S.L."/>
            <person name="Kruys A."/>
            <person name="Hutchinson M.I."/>
            <person name="Powell A.J."/>
            <person name="Barry K."/>
            <person name="Miller A.N."/>
            <person name="Grigoriev I.V."/>
            <person name="Debuchy R."/>
            <person name="Gladieux P."/>
            <person name="Hiltunen Thoren M."/>
            <person name="Johannesson H."/>
        </authorList>
    </citation>
    <scope>NUCLEOTIDE SEQUENCE</scope>
    <source>
        <strain evidence="2">CBS 757.83</strain>
    </source>
</reference>
<reference evidence="2" key="2">
    <citation type="submission" date="2023-05" db="EMBL/GenBank/DDBJ databases">
        <authorList>
            <consortium name="Lawrence Berkeley National Laboratory"/>
            <person name="Steindorff A."/>
            <person name="Hensen N."/>
            <person name="Bonometti L."/>
            <person name="Westerberg I."/>
            <person name="Brannstrom I.O."/>
            <person name="Guillou S."/>
            <person name="Cros-Aarteil S."/>
            <person name="Calhoun S."/>
            <person name="Haridas S."/>
            <person name="Kuo A."/>
            <person name="Mondo S."/>
            <person name="Pangilinan J."/>
            <person name="Riley R."/>
            <person name="Labutti K."/>
            <person name="Andreopoulos B."/>
            <person name="Lipzen A."/>
            <person name="Chen C."/>
            <person name="Yanf M."/>
            <person name="Daum C."/>
            <person name="Ng V."/>
            <person name="Clum A."/>
            <person name="Ohm R."/>
            <person name="Martin F."/>
            <person name="Silar P."/>
            <person name="Natvig D."/>
            <person name="Lalanne C."/>
            <person name="Gautier V."/>
            <person name="Ament-Velasquez S.L."/>
            <person name="Kruys A."/>
            <person name="Hutchinson M.I."/>
            <person name="Powell A.J."/>
            <person name="Barry K."/>
            <person name="Miller A.N."/>
            <person name="Grigoriev I.V."/>
            <person name="Debuchy R."/>
            <person name="Gladieux P."/>
            <person name="Thoren M.H."/>
            <person name="Johannesson H."/>
        </authorList>
    </citation>
    <scope>NUCLEOTIDE SEQUENCE</scope>
    <source>
        <strain evidence="2">CBS 757.83</strain>
    </source>
</reference>
<keyword evidence="1" id="KW-0472">Membrane</keyword>
<proteinExistence type="predicted"/>
<comment type="caution">
    <text evidence="2">The sequence shown here is derived from an EMBL/GenBank/DDBJ whole genome shotgun (WGS) entry which is preliminary data.</text>
</comment>
<accession>A0AAN6T2V1</accession>